<gene>
    <name evidence="3" type="ORF">SAMN05421509_11246</name>
</gene>
<dbReference type="OrthoDB" id="5296742at2"/>
<evidence type="ECO:0000259" key="2">
    <source>
        <dbReference type="Pfam" id="PF02120"/>
    </source>
</evidence>
<protein>
    <submittedName>
        <fullName evidence="3">Hook-length control protein FliK</fullName>
    </submittedName>
</protein>
<name>A0A285VZH2_9GAMM</name>
<feature type="region of interest" description="Disordered" evidence="1">
    <location>
        <begin position="310"/>
        <end position="334"/>
    </location>
</feature>
<evidence type="ECO:0000313" key="4">
    <source>
        <dbReference type="Proteomes" id="UP000219023"/>
    </source>
</evidence>
<dbReference type="InterPro" id="IPR021136">
    <property type="entry name" value="Flagellar_hook_control-like_C"/>
</dbReference>
<accession>A0A285VZH2</accession>
<feature type="compositionally biased region" description="Low complexity" evidence="1">
    <location>
        <begin position="83"/>
        <end position="94"/>
    </location>
</feature>
<dbReference type="AlphaFoldDB" id="A0A285VZH2"/>
<dbReference type="Pfam" id="PF02120">
    <property type="entry name" value="Flg_hook"/>
    <property type="match status" value="1"/>
</dbReference>
<dbReference type="EMBL" id="OBQJ01000012">
    <property type="protein sequence ID" value="SOC58071.1"/>
    <property type="molecule type" value="Genomic_DNA"/>
</dbReference>
<organism evidence="3 4">
    <name type="scientific">Chromohalobacter canadensis</name>
    <dbReference type="NCBI Taxonomy" id="141389"/>
    <lineage>
        <taxon>Bacteria</taxon>
        <taxon>Pseudomonadati</taxon>
        <taxon>Pseudomonadota</taxon>
        <taxon>Gammaproteobacteria</taxon>
        <taxon>Oceanospirillales</taxon>
        <taxon>Halomonadaceae</taxon>
        <taxon>Chromohalobacter</taxon>
    </lineage>
</organism>
<proteinExistence type="predicted"/>
<dbReference type="Gene3D" id="3.30.750.140">
    <property type="match status" value="1"/>
</dbReference>
<reference evidence="3 4" key="1">
    <citation type="submission" date="2017-08" db="EMBL/GenBank/DDBJ databases">
        <authorList>
            <person name="de Groot N.N."/>
        </authorList>
    </citation>
    <scope>NUCLEOTIDE SEQUENCE [LARGE SCALE GENOMIC DNA]</scope>
    <source>
        <strain evidence="3 4">USBA 855</strain>
    </source>
</reference>
<dbReference type="RefSeq" id="WP_097024085.1">
    <property type="nucleotide sequence ID" value="NZ_OBQJ01000012.1"/>
</dbReference>
<evidence type="ECO:0000313" key="3">
    <source>
        <dbReference type="EMBL" id="SOC58071.1"/>
    </source>
</evidence>
<feature type="region of interest" description="Disordered" evidence="1">
    <location>
        <begin position="42"/>
        <end position="94"/>
    </location>
</feature>
<feature type="domain" description="Flagellar hook-length control protein-like C-terminal" evidence="2">
    <location>
        <begin position="322"/>
        <end position="394"/>
    </location>
</feature>
<evidence type="ECO:0000256" key="1">
    <source>
        <dbReference type="SAM" id="MobiDB-lite"/>
    </source>
</evidence>
<dbReference type="Proteomes" id="UP000219023">
    <property type="component" value="Unassembled WGS sequence"/>
</dbReference>
<sequence>MSGITPIIDTLLHQVLGQRIDAPRTSDLPAPVKPVLSGNAIESLTREGGGPQHRGSSQAELTPARASALLESGISSGKAGEQSSTTPSSSTTHFSTAARTIADVLARFPAPPSSITSPQPLLQEGEASPRFLASQLQQNIQQSGVFYESHLARWLKGEWSTAALAREPQMALAPRMSAAAGLVSPETPHAARMGGAGSPSSSRAAMAEMASPVTLTSLRPAPAVNRFAEAPLLAQQGASPEMLSARGEMSGSEQRHALASSGLQQIGTDQNDTLQSVVRHQLEMLVTPTLRWEGMLWPGIMLAMTLQQWSGGDGQDADGQAKSQGHDTSPWHSEMNISLPHLGDVHIAMTLRAERASLSISAPEGAALERLSEQASALHERLDALGVQAVIDVHRMPDNDASEERHE</sequence>
<dbReference type="InterPro" id="IPR038610">
    <property type="entry name" value="FliK-like_C_sf"/>
</dbReference>